<dbReference type="PANTHER" id="PTHR14167:SF116">
    <property type="entry name" value="CAP, ISOFORM AC"/>
    <property type="match status" value="1"/>
</dbReference>
<feature type="domain" description="SH3" evidence="5">
    <location>
        <begin position="1410"/>
        <end position="1469"/>
    </location>
</feature>
<dbReference type="InterPro" id="IPR050384">
    <property type="entry name" value="Endophilin_SH3RF"/>
</dbReference>
<organism evidence="6 7">
    <name type="scientific">Araneus ventricosus</name>
    <name type="common">Orbweaver spider</name>
    <name type="synonym">Epeira ventricosa</name>
    <dbReference type="NCBI Taxonomy" id="182803"/>
    <lineage>
        <taxon>Eukaryota</taxon>
        <taxon>Metazoa</taxon>
        <taxon>Ecdysozoa</taxon>
        <taxon>Arthropoda</taxon>
        <taxon>Chelicerata</taxon>
        <taxon>Arachnida</taxon>
        <taxon>Araneae</taxon>
        <taxon>Araneomorphae</taxon>
        <taxon>Entelegynae</taxon>
        <taxon>Araneoidea</taxon>
        <taxon>Araneidae</taxon>
        <taxon>Araneus</taxon>
    </lineage>
</organism>
<reference evidence="6 7" key="1">
    <citation type="journal article" date="2019" name="Sci. Rep.">
        <title>Orb-weaving spider Araneus ventricosus genome elucidates the spidroin gene catalogue.</title>
        <authorList>
            <person name="Kono N."/>
            <person name="Nakamura H."/>
            <person name="Ohtoshi R."/>
            <person name="Moran D.A.P."/>
            <person name="Shinohara A."/>
            <person name="Yoshida Y."/>
            <person name="Fujiwara M."/>
            <person name="Mori M."/>
            <person name="Tomita M."/>
            <person name="Arakawa K."/>
        </authorList>
    </citation>
    <scope>NUCLEOTIDE SEQUENCE [LARGE SCALE GENOMIC DNA]</scope>
</reference>
<accession>A0A4Y2MFR0</accession>
<evidence type="ECO:0000259" key="5">
    <source>
        <dbReference type="PROSITE" id="PS50002"/>
    </source>
</evidence>
<dbReference type="InterPro" id="IPR001452">
    <property type="entry name" value="SH3_domain"/>
</dbReference>
<sequence length="1599" mass="182876">MSNPLFNLFVISESRNNRLRPNSRDYGLKPPCCDHKHLPNQLSRPTDYTFHATPYSQSPTHKVNNCNMTDAKRTPTPPKRHSSANRVSALRKPCDISRYRHKLLNSDFDISSVNSPTVNRYAQLPTNFSTKYKKFYSYDVSSPVTESRYCSNSRFNKFPDYGGSMNSLGYNAFNQGLFRKVCFNNESFESSHLKPFQSLPSTPTQTAESRRYSPMCKKHEYRNYFSPFSQNECPHWQSKYTDPFEVEKILAECYGDTFCLLNGENTSSEGEDHCAGKDHWAMIKRETLPFSCNSDSASISSQNSELSVSSPFLQNGSDYYPSKGFKIPNVRNSFEATKLAKQYSLNSNTHCGSFENVERAILTSHATNGRHDPENQKNSIVKSMHFINPNRCVAEDKNIKGVMKNAINWPDKKTFPRMITILPPVIHVLCGPLRELKPQVSHSVPQNNKKLHCSYDLKPLQMYLKRYGQLLSQMGDYNARHNLTVEMILKDFYTERCSLSTKADIPVKRDKSLDDSVPISCNNYLEVKSNRDIQKGIPSLKESFNKVPCSKNILHLPNKNGMNCNNSSKLKSTTSVSTKSKYNLSLNSQNAVIYHEYIASMLSTSSKSRTFARLKNFFSSLENLNDLSVTNSKKLRHYQINTLNISWQNRSYYPRWSLNLDRSLKIRHSSVENLRQIFQSPINEKDSRCFKTTFEMSFQYKRLLYTVSVSNLVERYNKIECLKSSKLKSVMCSTPRSEFEKKESHDETFPSELKRDDSFNFRCGLSHWQYNAFSVEKLRNQYQCNSTKKSQICSLSNSNSDSLPLVPHDVQSKVRFFEDAAHGKSENSPGAVSHFIRKVNLTRNSSCCDLRQSDDNFGSSSYSRLFSPNYLPERAMSCLDLSSMSIDSFTTDQSMNYCDRASSSVSFLSSEFSTLGNDILHHGIKTGTVSQIRNKLENLLQLPSSPQLSAGFSNTNYCSVPDNLQSVATKPYISQHRCRHLSSNSTLPISRVKSGSVQDLIYKFEPGAKKENVISKLSMKHGSQRTVNRYDSILFGFNGEKESLQPFFCQSTAHFRISATQTISPETFSDKYRYERRFNHKFQENPDSWKSSVQQSMKKRIQNLISRFESSETCRSQPRKINGDSYCNFYSKNYSSSANSVPNLFINSSKKWNFPINVGSASVCQRGRALPSQSAVSSVYKGSGCHLPNNSSTFTDRNQTPVSSTSTYLQKYSPRVQNSSPRPYVRRTASNKSEMDTRTAPTHKYEESEVNIHYRSPIRHLEKEYIDEEELRKIQEDAMRKLYEEERRKKHQQELAEMEMRRHSDFFTPTQKSPIPLNRYDNPFESSYNSLTPHGFSRGPPPKTMARALYPFTAQTTRELSLNKGDIVYITKQIDKNWYEGEHHGLVGIFPVTYVEIIPNEKANLQPRKAVEGEALVKYNFRAQSPQELSLFKGEKVVLVRRLDHNWFEGRLGAKKGIFPVSYVEVLEEPREFSGTRTVSPKPPASPVFSSLISGSPPKSHEGPTFNTGLRPLQSKPPLQVEKSETKSSLTQSLHIDTYNEPIPYRALYAYKPQNDDELELKEGDTVYVMEKCDDGWYVGTSLRTGLFGTFPGNYVERI</sequence>
<dbReference type="PRINTS" id="PR00499">
    <property type="entry name" value="P67PHOX"/>
</dbReference>
<evidence type="ECO:0000313" key="6">
    <source>
        <dbReference type="EMBL" id="GBN25312.1"/>
    </source>
</evidence>
<keyword evidence="1 3" id="KW-0728">SH3 domain</keyword>
<dbReference type="InterPro" id="IPR036028">
    <property type="entry name" value="SH3-like_dom_sf"/>
</dbReference>
<dbReference type="SMART" id="SM00326">
    <property type="entry name" value="SH3"/>
    <property type="match status" value="3"/>
</dbReference>
<feature type="compositionally biased region" description="Polar residues" evidence="4">
    <location>
        <begin position="1188"/>
        <end position="1221"/>
    </location>
</feature>
<evidence type="ECO:0000256" key="1">
    <source>
        <dbReference type="ARBA" id="ARBA00022443"/>
    </source>
</evidence>
<feature type="compositionally biased region" description="Basic and acidic residues" evidence="4">
    <location>
        <begin position="1233"/>
        <end position="1244"/>
    </location>
</feature>
<dbReference type="FunFam" id="2.30.30.40:FF:000001">
    <property type="entry name" value="Sorbin and SH3 domain-containing protein 1 isoform 2"/>
    <property type="match status" value="1"/>
</dbReference>
<dbReference type="CDD" id="cd11781">
    <property type="entry name" value="SH3_Sorbs_1"/>
    <property type="match status" value="1"/>
</dbReference>
<feature type="domain" description="SH3" evidence="5">
    <location>
        <begin position="1540"/>
        <end position="1599"/>
    </location>
</feature>
<gene>
    <name evidence="6" type="primary">Sorbs1_0</name>
    <name evidence="6" type="ORF">AVEN_123072_1</name>
</gene>
<dbReference type="SUPFAM" id="SSF50044">
    <property type="entry name" value="SH3-domain"/>
    <property type="match status" value="3"/>
</dbReference>
<evidence type="ECO:0000256" key="2">
    <source>
        <dbReference type="ARBA" id="ARBA00022737"/>
    </source>
</evidence>
<keyword evidence="2" id="KW-0677">Repeat</keyword>
<feature type="region of interest" description="Disordered" evidence="4">
    <location>
        <begin position="1474"/>
        <end position="1532"/>
    </location>
</feature>
<protein>
    <submittedName>
        <fullName evidence="6">Sorbin and SH3 domain-containing protein 1</fullName>
    </submittedName>
</protein>
<dbReference type="OrthoDB" id="19092at2759"/>
<dbReference type="EMBL" id="BGPR01007225">
    <property type="protein sequence ID" value="GBN25312.1"/>
    <property type="molecule type" value="Genomic_DNA"/>
</dbReference>
<proteinExistence type="predicted"/>
<name>A0A4Y2MFR0_ARAVE</name>
<keyword evidence="7" id="KW-1185">Reference proteome</keyword>
<dbReference type="Proteomes" id="UP000499080">
    <property type="component" value="Unassembled WGS sequence"/>
</dbReference>
<evidence type="ECO:0000313" key="7">
    <source>
        <dbReference type="Proteomes" id="UP000499080"/>
    </source>
</evidence>
<comment type="caution">
    <text evidence="6">The sequence shown here is derived from an EMBL/GenBank/DDBJ whole genome shotgun (WGS) entry which is preliminary data.</text>
</comment>
<feature type="region of interest" description="Disordered" evidence="4">
    <location>
        <begin position="54"/>
        <end position="87"/>
    </location>
</feature>
<dbReference type="PRINTS" id="PR00452">
    <property type="entry name" value="SH3DOMAIN"/>
</dbReference>
<evidence type="ECO:0000256" key="4">
    <source>
        <dbReference type="SAM" id="MobiDB-lite"/>
    </source>
</evidence>
<feature type="compositionally biased region" description="Polar residues" evidence="4">
    <location>
        <begin position="54"/>
        <end position="68"/>
    </location>
</feature>
<dbReference type="Gene3D" id="2.30.30.40">
    <property type="entry name" value="SH3 Domains"/>
    <property type="match status" value="3"/>
</dbReference>
<dbReference type="CDD" id="cd11780">
    <property type="entry name" value="SH3_Sorbs_3"/>
    <property type="match status" value="1"/>
</dbReference>
<feature type="domain" description="SH3" evidence="5">
    <location>
        <begin position="1341"/>
        <end position="1400"/>
    </location>
</feature>
<dbReference type="Pfam" id="PF14604">
    <property type="entry name" value="SH3_9"/>
    <property type="match status" value="1"/>
</dbReference>
<dbReference type="PROSITE" id="PS50002">
    <property type="entry name" value="SH3"/>
    <property type="match status" value="3"/>
</dbReference>
<evidence type="ECO:0000256" key="3">
    <source>
        <dbReference type="PROSITE-ProRule" id="PRU00192"/>
    </source>
</evidence>
<dbReference type="Pfam" id="PF00018">
    <property type="entry name" value="SH3_1"/>
    <property type="match status" value="2"/>
</dbReference>
<dbReference type="PANTHER" id="PTHR14167">
    <property type="entry name" value="SH3 DOMAIN-CONTAINING"/>
    <property type="match status" value="1"/>
</dbReference>
<feature type="region of interest" description="Disordered" evidence="4">
    <location>
        <begin position="1187"/>
        <end position="1244"/>
    </location>
</feature>